<protein>
    <recommendedName>
        <fullName evidence="5">WD40 repeat-like protein</fullName>
    </recommendedName>
</protein>
<dbReference type="Proteomes" id="UP000240883">
    <property type="component" value="Unassembled WGS sequence"/>
</dbReference>
<gene>
    <name evidence="3" type="ORF">BS50DRAFT_618931</name>
</gene>
<accession>A0A2T2NX35</accession>
<dbReference type="STRING" id="1448308.A0A2T2NX35"/>
<sequence length="769" mass="84432">MALTSQIPHAGRNLFIATPGAAWLQKNSQRSLLFRCATSDGVVSARPSQDNSGLLAITDSHLVVLHDAARGTDRRCKLKSGDGDPRLLVFSPDSRTLYFTTTLSHSIQAYSISNAELTTLTHVHPSPPNVLAVSKDGNIIVSASPTPPVILMQDIHFLGRAPLQFQPSHSKYPVTCCSFRVSDHNSSVAQTFFLLGYQDGTLAVYRLSPRILHPANQHQKLPLHPYELGSIKKLHKAAMGGIAAAEFVPGYKSRIHVSGPATSLSITSKGPFRSRGRKDKAVLFSGDGTPGERTYEGSETLIAIGTHAGKAFVFNILGLLLNEIDMRAPIITIEWVGDMSSPFMLPSRHSSTATSISSPSQPVLSAVLAEYERSSDEEDQTTVKKATYPENGSNYLKPISIDPSLDLFSAPAYSSRPTSISQSRIMPHLNQTSPGRKDRTPDRPRKKPFPRPRLATETFKAPRAGSPPPPNPTLLYTRPGSRVSQAISTTSIRPMLRETRRWSETRVAPAHDEGCQALAVEYSPSEYSEQKSDSDVFVTPPMSKVRRDVRVFAGPSRDVTAAQRPSSSSKANNANGSVATHPKRRTGFEQRSSIKAMDGEAEESFGPSFRASLPEVAFAHLRRSSPKVELEHDREHAPAQLGRSTMHHQPGLPLRSPFPAPPGQRPQHKPSKSDGVQQEPEQPAKHTLAAEDNADKAPFRKFSFEIGLHELELSGEKRWKEGMRMRILQEEYEGLRGNIAALRREFREFKEVMLASRGVYGAGQKLCGR</sequence>
<feature type="region of interest" description="Disordered" evidence="2">
    <location>
        <begin position="624"/>
        <end position="694"/>
    </location>
</feature>
<evidence type="ECO:0000313" key="3">
    <source>
        <dbReference type="EMBL" id="PSN69980.1"/>
    </source>
</evidence>
<keyword evidence="4" id="KW-1185">Reference proteome</keyword>
<dbReference type="SUPFAM" id="SSF50960">
    <property type="entry name" value="TolB, C-terminal domain"/>
    <property type="match status" value="1"/>
</dbReference>
<feature type="compositionally biased region" description="Basic and acidic residues" evidence="2">
    <location>
        <begin position="626"/>
        <end position="637"/>
    </location>
</feature>
<reference evidence="3 4" key="1">
    <citation type="journal article" date="2018" name="Front. Microbiol.">
        <title>Genome-Wide Analysis of Corynespora cassiicola Leaf Fall Disease Putative Effectors.</title>
        <authorList>
            <person name="Lopez D."/>
            <person name="Ribeiro S."/>
            <person name="Label P."/>
            <person name="Fumanal B."/>
            <person name="Venisse J.S."/>
            <person name="Kohler A."/>
            <person name="de Oliveira R.R."/>
            <person name="Labutti K."/>
            <person name="Lipzen A."/>
            <person name="Lail K."/>
            <person name="Bauer D."/>
            <person name="Ohm R.A."/>
            <person name="Barry K.W."/>
            <person name="Spatafora J."/>
            <person name="Grigoriev I.V."/>
            <person name="Martin F.M."/>
            <person name="Pujade-Renaud V."/>
        </authorList>
    </citation>
    <scope>NUCLEOTIDE SEQUENCE [LARGE SCALE GENOMIC DNA]</scope>
    <source>
        <strain evidence="3 4">Philippines</strain>
    </source>
</reference>
<evidence type="ECO:0000256" key="2">
    <source>
        <dbReference type="SAM" id="MobiDB-lite"/>
    </source>
</evidence>
<evidence type="ECO:0008006" key="5">
    <source>
        <dbReference type="Google" id="ProtNLM"/>
    </source>
</evidence>
<feature type="coiled-coil region" evidence="1">
    <location>
        <begin position="725"/>
        <end position="752"/>
    </location>
</feature>
<feature type="compositionally biased region" description="Polar residues" evidence="2">
    <location>
        <begin position="415"/>
        <end position="433"/>
    </location>
</feature>
<name>A0A2T2NX35_CORCC</name>
<dbReference type="InterPro" id="IPR015943">
    <property type="entry name" value="WD40/YVTN_repeat-like_dom_sf"/>
</dbReference>
<dbReference type="AlphaFoldDB" id="A0A2T2NX35"/>
<evidence type="ECO:0000256" key="1">
    <source>
        <dbReference type="SAM" id="Coils"/>
    </source>
</evidence>
<feature type="region of interest" description="Disordered" evidence="2">
    <location>
        <begin position="413"/>
        <end position="485"/>
    </location>
</feature>
<evidence type="ECO:0000313" key="4">
    <source>
        <dbReference type="Proteomes" id="UP000240883"/>
    </source>
</evidence>
<dbReference type="Gene3D" id="2.130.10.10">
    <property type="entry name" value="YVTN repeat-like/Quinoprotein amine dehydrogenase"/>
    <property type="match status" value="1"/>
</dbReference>
<organism evidence="3 4">
    <name type="scientific">Corynespora cassiicola Philippines</name>
    <dbReference type="NCBI Taxonomy" id="1448308"/>
    <lineage>
        <taxon>Eukaryota</taxon>
        <taxon>Fungi</taxon>
        <taxon>Dikarya</taxon>
        <taxon>Ascomycota</taxon>
        <taxon>Pezizomycotina</taxon>
        <taxon>Dothideomycetes</taxon>
        <taxon>Pleosporomycetidae</taxon>
        <taxon>Pleosporales</taxon>
        <taxon>Corynesporascaceae</taxon>
        <taxon>Corynespora</taxon>
    </lineage>
</organism>
<proteinExistence type="predicted"/>
<feature type="region of interest" description="Disordered" evidence="2">
    <location>
        <begin position="554"/>
        <end position="592"/>
    </location>
</feature>
<feature type="compositionally biased region" description="Low complexity" evidence="2">
    <location>
        <begin position="566"/>
        <end position="579"/>
    </location>
</feature>
<keyword evidence="1" id="KW-0175">Coiled coil</keyword>
<dbReference type="EMBL" id="KZ678132">
    <property type="protein sequence ID" value="PSN69980.1"/>
    <property type="molecule type" value="Genomic_DNA"/>
</dbReference>
<dbReference type="OrthoDB" id="5362656at2759"/>